<keyword evidence="3" id="KW-1185">Reference proteome</keyword>
<evidence type="ECO:0000313" key="3">
    <source>
        <dbReference type="Proteomes" id="UP001283341"/>
    </source>
</evidence>
<reference evidence="2" key="1">
    <citation type="journal article" date="2023" name="Mol. Phylogenet. Evol.">
        <title>Genome-scale phylogeny and comparative genomics of the fungal order Sordariales.</title>
        <authorList>
            <person name="Hensen N."/>
            <person name="Bonometti L."/>
            <person name="Westerberg I."/>
            <person name="Brannstrom I.O."/>
            <person name="Guillou S."/>
            <person name="Cros-Aarteil S."/>
            <person name="Calhoun S."/>
            <person name="Haridas S."/>
            <person name="Kuo A."/>
            <person name="Mondo S."/>
            <person name="Pangilinan J."/>
            <person name="Riley R."/>
            <person name="LaButti K."/>
            <person name="Andreopoulos B."/>
            <person name="Lipzen A."/>
            <person name="Chen C."/>
            <person name="Yan M."/>
            <person name="Daum C."/>
            <person name="Ng V."/>
            <person name="Clum A."/>
            <person name="Steindorff A."/>
            <person name="Ohm R.A."/>
            <person name="Martin F."/>
            <person name="Silar P."/>
            <person name="Natvig D.O."/>
            <person name="Lalanne C."/>
            <person name="Gautier V."/>
            <person name="Ament-Velasquez S.L."/>
            <person name="Kruys A."/>
            <person name="Hutchinson M.I."/>
            <person name="Powell A.J."/>
            <person name="Barry K."/>
            <person name="Miller A.N."/>
            <person name="Grigoriev I.V."/>
            <person name="Debuchy R."/>
            <person name="Gladieux P."/>
            <person name="Hiltunen Thoren M."/>
            <person name="Johannesson H."/>
        </authorList>
    </citation>
    <scope>NUCLEOTIDE SEQUENCE</scope>
    <source>
        <strain evidence="2">CBS 118394</strain>
    </source>
</reference>
<comment type="caution">
    <text evidence="2">The sequence shown here is derived from an EMBL/GenBank/DDBJ whole genome shotgun (WGS) entry which is preliminary data.</text>
</comment>
<dbReference type="EMBL" id="JAUEDM010000006">
    <property type="protein sequence ID" value="KAK3314923.1"/>
    <property type="molecule type" value="Genomic_DNA"/>
</dbReference>
<keyword evidence="1" id="KW-0472">Membrane</keyword>
<name>A0AAE0HXU6_9PEZI</name>
<dbReference type="AlphaFoldDB" id="A0AAE0HXU6"/>
<dbReference type="Proteomes" id="UP001283341">
    <property type="component" value="Unassembled WGS sequence"/>
</dbReference>
<keyword evidence="1" id="KW-1133">Transmembrane helix</keyword>
<reference evidence="2" key="2">
    <citation type="submission" date="2023-06" db="EMBL/GenBank/DDBJ databases">
        <authorList>
            <consortium name="Lawrence Berkeley National Laboratory"/>
            <person name="Haridas S."/>
            <person name="Hensen N."/>
            <person name="Bonometti L."/>
            <person name="Westerberg I."/>
            <person name="Brannstrom I.O."/>
            <person name="Guillou S."/>
            <person name="Cros-Aarteil S."/>
            <person name="Calhoun S."/>
            <person name="Kuo A."/>
            <person name="Mondo S."/>
            <person name="Pangilinan J."/>
            <person name="Riley R."/>
            <person name="Labutti K."/>
            <person name="Andreopoulos B."/>
            <person name="Lipzen A."/>
            <person name="Chen C."/>
            <person name="Yanf M."/>
            <person name="Daum C."/>
            <person name="Ng V."/>
            <person name="Clum A."/>
            <person name="Steindorff A."/>
            <person name="Ohm R."/>
            <person name="Martin F."/>
            <person name="Silar P."/>
            <person name="Natvig D."/>
            <person name="Lalanne C."/>
            <person name="Gautier V."/>
            <person name="Ament-Velasquez S.L."/>
            <person name="Kruys A."/>
            <person name="Hutchinson M.I."/>
            <person name="Powell A.J."/>
            <person name="Barry K."/>
            <person name="Miller A.N."/>
            <person name="Grigoriev I.V."/>
            <person name="Debuchy R."/>
            <person name="Gladieux P."/>
            <person name="Thoren M.H."/>
            <person name="Johannesson H."/>
        </authorList>
    </citation>
    <scope>NUCLEOTIDE SEQUENCE</scope>
    <source>
        <strain evidence="2">CBS 118394</strain>
    </source>
</reference>
<keyword evidence="1" id="KW-0812">Transmembrane</keyword>
<feature type="transmembrane region" description="Helical" evidence="1">
    <location>
        <begin position="15"/>
        <end position="37"/>
    </location>
</feature>
<protein>
    <submittedName>
        <fullName evidence="2">Uncharacterized protein</fullName>
    </submittedName>
</protein>
<evidence type="ECO:0000313" key="2">
    <source>
        <dbReference type="EMBL" id="KAK3314923.1"/>
    </source>
</evidence>
<gene>
    <name evidence="2" type="ORF">B0H66DRAFT_326121</name>
</gene>
<accession>A0AAE0HXU6</accession>
<organism evidence="2 3">
    <name type="scientific">Apodospora peruviana</name>
    <dbReference type="NCBI Taxonomy" id="516989"/>
    <lineage>
        <taxon>Eukaryota</taxon>
        <taxon>Fungi</taxon>
        <taxon>Dikarya</taxon>
        <taxon>Ascomycota</taxon>
        <taxon>Pezizomycotina</taxon>
        <taxon>Sordariomycetes</taxon>
        <taxon>Sordariomycetidae</taxon>
        <taxon>Sordariales</taxon>
        <taxon>Lasiosphaeriaceae</taxon>
        <taxon>Apodospora</taxon>
    </lineage>
</organism>
<sequence>MNSLRCHLLAHGGGWFRGLGGMLLFEIIVGHACCFFFKARAVSSHSYFFPSTSGFLLFYSLPFVTLDPGFSFVSAGCLVDSTSVDLTWRWACQLQHRSRFVYHGYRGL</sequence>
<evidence type="ECO:0000256" key="1">
    <source>
        <dbReference type="SAM" id="Phobius"/>
    </source>
</evidence>
<proteinExistence type="predicted"/>